<dbReference type="Gene3D" id="2.20.25.10">
    <property type="match status" value="1"/>
</dbReference>
<dbReference type="PANTHER" id="PTHR37299">
    <property type="entry name" value="TRANSCRIPTIONAL REGULATOR-RELATED"/>
    <property type="match status" value="1"/>
</dbReference>
<dbReference type="PANTHER" id="PTHR37299:SF4">
    <property type="entry name" value="TRANSCRIPTIONAL REGULATOR"/>
    <property type="match status" value="1"/>
</dbReference>
<dbReference type="Gene3D" id="2.40.50.40">
    <property type="match status" value="1"/>
</dbReference>
<dbReference type="Pfam" id="PF04397">
    <property type="entry name" value="LytTR"/>
    <property type="match status" value="1"/>
</dbReference>
<proteinExistence type="predicted"/>
<dbReference type="GO" id="GO:0003677">
    <property type="term" value="F:DNA binding"/>
    <property type="evidence" value="ECO:0007669"/>
    <property type="project" value="InterPro"/>
</dbReference>
<dbReference type="InterPro" id="IPR046947">
    <property type="entry name" value="LytR-like"/>
</dbReference>
<name>A0A3Q9RJU4_9BACI</name>
<evidence type="ECO:0000313" key="2">
    <source>
        <dbReference type="Proteomes" id="UP000283095"/>
    </source>
</evidence>
<dbReference type="InterPro" id="IPR007492">
    <property type="entry name" value="LytTR_DNA-bd_dom"/>
</dbReference>
<dbReference type="PROSITE" id="PS50930">
    <property type="entry name" value="HTH_LYTTR"/>
    <property type="match status" value="1"/>
</dbReference>
<dbReference type="OrthoDB" id="9802383at2"/>
<protein>
    <submittedName>
        <fullName evidence="1">LytR family transcriptional regulator</fullName>
    </submittedName>
</protein>
<dbReference type="AlphaFoldDB" id="A0A3Q9RJU4"/>
<sequence>MDRFSIQSVLNIVNDFLPMENASIAVSDEKQFIYYQPSKQIDLKIQPGDIINSDTITYKALSDQRKVSEYVDNNSFGIPYFGIAVPIMDGDKPKGVVTAILPSKPLLLSTSFLTVKTNDRWMPIPNDEIMYLEAQNRKTRIQSSRVNGFHKLNLSELELVLPTDNFIRVHRSYIVNIHFIEEILPDFHSTFLLVMKDKSKIQVSQTYASQFRRALGF</sequence>
<dbReference type="SMART" id="SM00850">
    <property type="entry name" value="LytTR"/>
    <property type="match status" value="1"/>
</dbReference>
<accession>A0A3Q9RJU4</accession>
<dbReference type="EMBL" id="CP026095">
    <property type="protein sequence ID" value="AZV41251.1"/>
    <property type="molecule type" value="Genomic_DNA"/>
</dbReference>
<dbReference type="KEGG" id="pasa:BAOM_0619"/>
<dbReference type="Proteomes" id="UP000283095">
    <property type="component" value="Chromosome"/>
</dbReference>
<reference evidence="1 2" key="1">
    <citation type="submission" date="2018-01" db="EMBL/GenBank/DDBJ databases">
        <title>Bacillus asahii Genome sequencing and assembly.</title>
        <authorList>
            <person name="Jiang H."/>
            <person name="Feng Y."/>
            <person name="Zhao F."/>
            <person name="Lin X."/>
        </authorList>
    </citation>
    <scope>NUCLEOTIDE SEQUENCE [LARGE SCALE GENOMIC DNA]</scope>
    <source>
        <strain evidence="1 2">OM18</strain>
    </source>
</reference>
<evidence type="ECO:0000313" key="1">
    <source>
        <dbReference type="EMBL" id="AZV41251.1"/>
    </source>
</evidence>
<organism evidence="1 2">
    <name type="scientific">Peribacillus asahii</name>
    <dbReference type="NCBI Taxonomy" id="228899"/>
    <lineage>
        <taxon>Bacteria</taxon>
        <taxon>Bacillati</taxon>
        <taxon>Bacillota</taxon>
        <taxon>Bacilli</taxon>
        <taxon>Bacillales</taxon>
        <taxon>Bacillaceae</taxon>
        <taxon>Peribacillus</taxon>
    </lineage>
</organism>
<gene>
    <name evidence="1" type="ORF">BAOM_0619</name>
</gene>
<dbReference type="GO" id="GO:0000156">
    <property type="term" value="F:phosphorelay response regulator activity"/>
    <property type="evidence" value="ECO:0007669"/>
    <property type="project" value="InterPro"/>
</dbReference>
<dbReference type="RefSeq" id="WP_127758975.1">
    <property type="nucleotide sequence ID" value="NZ_CP026095.1"/>
</dbReference>